<proteinExistence type="predicted"/>
<name>A0A0A8Y9G3_ARUDO</name>
<dbReference type="AlphaFoldDB" id="A0A0A8Y9G3"/>
<reference evidence="1" key="1">
    <citation type="submission" date="2014-09" db="EMBL/GenBank/DDBJ databases">
        <authorList>
            <person name="Magalhaes I.L.F."/>
            <person name="Oliveira U."/>
            <person name="Santos F.R."/>
            <person name="Vidigal T.H.D.A."/>
            <person name="Brescovit A.D."/>
            <person name="Santos A.J."/>
        </authorList>
    </citation>
    <scope>NUCLEOTIDE SEQUENCE</scope>
    <source>
        <tissue evidence="1">Shoot tissue taken approximately 20 cm above the soil surface</tissue>
    </source>
</reference>
<organism evidence="1">
    <name type="scientific">Arundo donax</name>
    <name type="common">Giant reed</name>
    <name type="synonym">Donax arundinaceus</name>
    <dbReference type="NCBI Taxonomy" id="35708"/>
    <lineage>
        <taxon>Eukaryota</taxon>
        <taxon>Viridiplantae</taxon>
        <taxon>Streptophyta</taxon>
        <taxon>Embryophyta</taxon>
        <taxon>Tracheophyta</taxon>
        <taxon>Spermatophyta</taxon>
        <taxon>Magnoliopsida</taxon>
        <taxon>Liliopsida</taxon>
        <taxon>Poales</taxon>
        <taxon>Poaceae</taxon>
        <taxon>PACMAD clade</taxon>
        <taxon>Arundinoideae</taxon>
        <taxon>Arundineae</taxon>
        <taxon>Arundo</taxon>
    </lineage>
</organism>
<dbReference type="EMBL" id="GBRH01275466">
    <property type="protein sequence ID" value="JAD22429.1"/>
    <property type="molecule type" value="Transcribed_RNA"/>
</dbReference>
<reference evidence="1" key="2">
    <citation type="journal article" date="2015" name="Data Brief">
        <title>Shoot transcriptome of the giant reed, Arundo donax.</title>
        <authorList>
            <person name="Barrero R.A."/>
            <person name="Guerrero F.D."/>
            <person name="Moolhuijzen P."/>
            <person name="Goolsby J.A."/>
            <person name="Tidwell J."/>
            <person name="Bellgard S.E."/>
            <person name="Bellgard M.I."/>
        </authorList>
    </citation>
    <scope>NUCLEOTIDE SEQUENCE</scope>
    <source>
        <tissue evidence="1">Shoot tissue taken approximately 20 cm above the soil surface</tissue>
    </source>
</reference>
<evidence type="ECO:0000313" key="1">
    <source>
        <dbReference type="EMBL" id="JAD22429.1"/>
    </source>
</evidence>
<protein>
    <submittedName>
        <fullName evidence="1">Uncharacterized protein</fullName>
    </submittedName>
</protein>
<accession>A0A0A8Y9G3</accession>
<sequence length="52" mass="6275">MFKSHQVLYLLPSFLSDFQRNKNVMSFLLRRSCKRAEQTVIDDLIKPYRLNN</sequence>